<dbReference type="Proteomes" id="UP001597216">
    <property type="component" value="Unassembled WGS sequence"/>
</dbReference>
<evidence type="ECO:0000256" key="1">
    <source>
        <dbReference type="ARBA" id="ARBA00005964"/>
    </source>
</evidence>
<feature type="signal peptide" evidence="3">
    <location>
        <begin position="1"/>
        <end position="23"/>
    </location>
</feature>
<dbReference type="PROSITE" id="PS51318">
    <property type="entry name" value="TAT"/>
    <property type="match status" value="1"/>
</dbReference>
<comment type="similarity">
    <text evidence="1 3">Belongs to the type-B carboxylesterase/lipase family.</text>
</comment>
<dbReference type="Gene3D" id="3.40.50.1820">
    <property type="entry name" value="alpha/beta hydrolase"/>
    <property type="match status" value="1"/>
</dbReference>
<accession>A0ABW3SZV7</accession>
<evidence type="ECO:0000256" key="4">
    <source>
        <dbReference type="SAM" id="MobiDB-lite"/>
    </source>
</evidence>
<dbReference type="InterPro" id="IPR029058">
    <property type="entry name" value="AB_hydrolase_fold"/>
</dbReference>
<organism evidence="6 7">
    <name type="scientific">Phenylobacterium conjunctum</name>
    <dbReference type="NCBI Taxonomy" id="1298959"/>
    <lineage>
        <taxon>Bacteria</taxon>
        <taxon>Pseudomonadati</taxon>
        <taxon>Pseudomonadota</taxon>
        <taxon>Alphaproteobacteria</taxon>
        <taxon>Caulobacterales</taxon>
        <taxon>Caulobacteraceae</taxon>
        <taxon>Phenylobacterium</taxon>
    </lineage>
</organism>
<proteinExistence type="inferred from homology"/>
<dbReference type="InterPro" id="IPR019819">
    <property type="entry name" value="Carboxylesterase_B_CS"/>
</dbReference>
<evidence type="ECO:0000256" key="2">
    <source>
        <dbReference type="ARBA" id="ARBA00022801"/>
    </source>
</evidence>
<protein>
    <recommendedName>
        <fullName evidence="3">Carboxylic ester hydrolase</fullName>
        <ecNumber evidence="3">3.1.1.-</ecNumber>
    </recommendedName>
</protein>
<evidence type="ECO:0000256" key="3">
    <source>
        <dbReference type="RuleBase" id="RU361235"/>
    </source>
</evidence>
<evidence type="ECO:0000313" key="6">
    <source>
        <dbReference type="EMBL" id="MFD1189521.1"/>
    </source>
</evidence>
<gene>
    <name evidence="6" type="ORF">ACFQ27_02935</name>
</gene>
<dbReference type="PROSITE" id="PS00941">
    <property type="entry name" value="CARBOXYLESTERASE_B_2"/>
    <property type="match status" value="1"/>
</dbReference>
<dbReference type="SUPFAM" id="SSF53474">
    <property type="entry name" value="alpha/beta-Hydrolases"/>
    <property type="match status" value="1"/>
</dbReference>
<dbReference type="EC" id="3.1.1.-" evidence="3"/>
<dbReference type="RefSeq" id="WP_377352379.1">
    <property type="nucleotide sequence ID" value="NZ_JBHTLQ010000004.1"/>
</dbReference>
<dbReference type="EMBL" id="JBHTLQ010000004">
    <property type="protein sequence ID" value="MFD1189521.1"/>
    <property type="molecule type" value="Genomic_DNA"/>
</dbReference>
<dbReference type="PANTHER" id="PTHR11559">
    <property type="entry name" value="CARBOXYLESTERASE"/>
    <property type="match status" value="1"/>
</dbReference>
<sequence length="522" mass="55880">MTTTRRSLLAAGAGLMVPTGVFAAPRSVVARTTYGPVRGTREGETLVFKGVRYGADTGPRRFRPPVPPRPWTRPLDATAYGAASPQSGSDEGPQGEDCLFLNVWTPALRDGAKRPVMVYIHGGAYSGGSGSSPLYDGTRLSRRGDVVVVTLNHRLNVFGYGFLARLAGPDFADSGNVGMLDLVLALQWVRDNIAAFGGDPGRVMLFGQSGGGAKIATLMAMPQAKGLFHAAATMSGQQVTASGPLHATDRMKLFLAAVGLTPDRAAEAATLPTQKLIEGLSVADPFTPGRLYFGPVLDGRTLTRHPFYPDASPLGLSVPMIIGNTHDETRAFLAHSKPDPFAMRWDEVAARIAPEMRVDIDPDLVVATYRRLYPSYTPTEVFFAATTAGRSWRGAVIEAEERAKAGAPAWTYQLDLPTTIEGGRLRAMHTADIVLAFDNLAAEGSPTAPSAAAHAVADRLSEAFIALARTGDPTHPGLPAWPKYELERRATMVFDAETRVVDDPRGDERRLFATVPYIQPGT</sequence>
<feature type="domain" description="Carboxylesterase type B" evidence="5">
    <location>
        <begin position="29"/>
        <end position="499"/>
    </location>
</feature>
<dbReference type="Pfam" id="PF00135">
    <property type="entry name" value="COesterase"/>
    <property type="match status" value="1"/>
</dbReference>
<comment type="caution">
    <text evidence="6">The sequence shown here is derived from an EMBL/GenBank/DDBJ whole genome shotgun (WGS) entry which is preliminary data.</text>
</comment>
<dbReference type="InterPro" id="IPR002018">
    <property type="entry name" value="CarbesteraseB"/>
</dbReference>
<feature type="chain" id="PRO_5044977511" description="Carboxylic ester hydrolase" evidence="3">
    <location>
        <begin position="24"/>
        <end position="522"/>
    </location>
</feature>
<dbReference type="InterPro" id="IPR019826">
    <property type="entry name" value="Carboxylesterase_B_AS"/>
</dbReference>
<reference evidence="7" key="1">
    <citation type="journal article" date="2019" name="Int. J. Syst. Evol. Microbiol.">
        <title>The Global Catalogue of Microorganisms (GCM) 10K type strain sequencing project: providing services to taxonomists for standard genome sequencing and annotation.</title>
        <authorList>
            <consortium name="The Broad Institute Genomics Platform"/>
            <consortium name="The Broad Institute Genome Sequencing Center for Infectious Disease"/>
            <person name="Wu L."/>
            <person name="Ma J."/>
        </authorList>
    </citation>
    <scope>NUCLEOTIDE SEQUENCE [LARGE SCALE GENOMIC DNA]</scope>
    <source>
        <strain evidence="7">CCUG 55074</strain>
    </source>
</reference>
<dbReference type="PROSITE" id="PS00122">
    <property type="entry name" value="CARBOXYLESTERASE_B_1"/>
    <property type="match status" value="1"/>
</dbReference>
<keyword evidence="7" id="KW-1185">Reference proteome</keyword>
<name>A0ABW3SZV7_9CAUL</name>
<dbReference type="InterPro" id="IPR006311">
    <property type="entry name" value="TAT_signal"/>
</dbReference>
<keyword evidence="2 3" id="KW-0378">Hydrolase</keyword>
<feature type="region of interest" description="Disordered" evidence="4">
    <location>
        <begin position="58"/>
        <end position="94"/>
    </location>
</feature>
<dbReference type="InterPro" id="IPR050309">
    <property type="entry name" value="Type-B_Carboxylest/Lipase"/>
</dbReference>
<evidence type="ECO:0000259" key="5">
    <source>
        <dbReference type="Pfam" id="PF00135"/>
    </source>
</evidence>
<evidence type="ECO:0000313" key="7">
    <source>
        <dbReference type="Proteomes" id="UP001597216"/>
    </source>
</evidence>
<keyword evidence="3" id="KW-0732">Signal</keyword>